<dbReference type="SMART" id="SM00530">
    <property type="entry name" value="HTH_XRE"/>
    <property type="match status" value="1"/>
</dbReference>
<reference evidence="3 4" key="1">
    <citation type="journal article" date="2014" name="Genome Biol. Evol.">
        <title>Extensive gene acquisition in the extremely psychrophilic bacterial species Psychroflexus torquis and the link to sea-ice ecosystem specialism.</title>
        <authorList>
            <person name="Feng S."/>
            <person name="Powell S.M."/>
            <person name="Wilson R."/>
            <person name="Bowman J.P."/>
        </authorList>
    </citation>
    <scope>NUCLEOTIDE SEQUENCE [LARGE SCALE GENOMIC DNA]</scope>
    <source>
        <strain evidence="3 4">ACAM 44</strain>
    </source>
</reference>
<dbReference type="InterPro" id="IPR010982">
    <property type="entry name" value="Lambda_DNA-bd_dom_sf"/>
</dbReference>
<keyword evidence="4" id="KW-1185">Reference proteome</keyword>
<gene>
    <name evidence="3" type="ORF">pgond44_10576</name>
</gene>
<dbReference type="PANTHER" id="PTHR46558">
    <property type="entry name" value="TRACRIPTIONAL REGULATORY PROTEIN-RELATED-RELATED"/>
    <property type="match status" value="1"/>
</dbReference>
<organism evidence="3 4">
    <name type="scientific">Psychroflexus gondwanensis ACAM 44</name>
    <dbReference type="NCBI Taxonomy" id="1189619"/>
    <lineage>
        <taxon>Bacteria</taxon>
        <taxon>Pseudomonadati</taxon>
        <taxon>Bacteroidota</taxon>
        <taxon>Flavobacteriia</taxon>
        <taxon>Flavobacteriales</taxon>
        <taxon>Flavobacteriaceae</taxon>
        <taxon>Psychroflexus</taxon>
    </lineage>
</organism>
<accession>N1WV84</accession>
<feature type="domain" description="HTH cro/C1-type" evidence="2">
    <location>
        <begin position="23"/>
        <end position="77"/>
    </location>
</feature>
<dbReference type="CDD" id="cd00093">
    <property type="entry name" value="HTH_XRE"/>
    <property type="match status" value="1"/>
</dbReference>
<dbReference type="EMBL" id="APLF01000009">
    <property type="protein sequence ID" value="EMY80999.1"/>
    <property type="molecule type" value="Genomic_DNA"/>
</dbReference>
<sequence>MTLAPTVVFNSIKCINYEFWKKLRECRDTKNLSQSQLAKEVGVHQNVIGRYERGDITPSIDVVSKIADALEVSVDYLIGKTNLLLDKEAVDRLVRISELNEDNKTFILNMIDMALRDFKTKKAYA</sequence>
<proteinExistence type="predicted"/>
<comment type="caution">
    <text evidence="3">The sequence shown here is derived from an EMBL/GenBank/DDBJ whole genome shotgun (WGS) entry which is preliminary data.</text>
</comment>
<dbReference type="RefSeq" id="WP_003441334.1">
    <property type="nucleotide sequence ID" value="NZ_APLF01000009.1"/>
</dbReference>
<evidence type="ECO:0000256" key="1">
    <source>
        <dbReference type="ARBA" id="ARBA00023125"/>
    </source>
</evidence>
<evidence type="ECO:0000259" key="2">
    <source>
        <dbReference type="PROSITE" id="PS50943"/>
    </source>
</evidence>
<keyword evidence="1" id="KW-0238">DNA-binding</keyword>
<dbReference type="GO" id="GO:0003677">
    <property type="term" value="F:DNA binding"/>
    <property type="evidence" value="ECO:0007669"/>
    <property type="project" value="UniProtKB-KW"/>
</dbReference>
<evidence type="ECO:0000313" key="4">
    <source>
        <dbReference type="Proteomes" id="UP000012317"/>
    </source>
</evidence>
<dbReference type="Pfam" id="PF01381">
    <property type="entry name" value="HTH_3"/>
    <property type="match status" value="1"/>
</dbReference>
<dbReference type="InterPro" id="IPR049639">
    <property type="entry name" value="RstR"/>
</dbReference>
<dbReference type="eggNOG" id="COG1396">
    <property type="taxonomic scope" value="Bacteria"/>
</dbReference>
<dbReference type="Gene3D" id="1.10.260.40">
    <property type="entry name" value="lambda repressor-like DNA-binding domains"/>
    <property type="match status" value="1"/>
</dbReference>
<dbReference type="SUPFAM" id="SSF47413">
    <property type="entry name" value="lambda repressor-like DNA-binding domains"/>
    <property type="match status" value="1"/>
</dbReference>
<dbReference type="STRING" id="1189619.pgond44_10576"/>
<dbReference type="PANTHER" id="PTHR46558:SF11">
    <property type="entry name" value="HTH-TYPE TRANSCRIPTIONAL REGULATOR XRE"/>
    <property type="match status" value="1"/>
</dbReference>
<dbReference type="PROSITE" id="PS50943">
    <property type="entry name" value="HTH_CROC1"/>
    <property type="match status" value="1"/>
</dbReference>
<dbReference type="NCBIfam" id="NF041951">
    <property type="entry name" value="phage_RstR"/>
    <property type="match status" value="1"/>
</dbReference>
<dbReference type="AlphaFoldDB" id="N1WV84"/>
<protein>
    <submittedName>
        <fullName evidence="3">XRE family transcriptional regulator</fullName>
    </submittedName>
</protein>
<evidence type="ECO:0000313" key="3">
    <source>
        <dbReference type="EMBL" id="EMY80999.1"/>
    </source>
</evidence>
<dbReference type="InterPro" id="IPR001387">
    <property type="entry name" value="Cro/C1-type_HTH"/>
</dbReference>
<dbReference type="Proteomes" id="UP000012317">
    <property type="component" value="Unassembled WGS sequence"/>
</dbReference>
<name>N1WV84_9FLAO</name>